<feature type="transmembrane region" description="Helical" evidence="1">
    <location>
        <begin position="67"/>
        <end position="96"/>
    </location>
</feature>
<comment type="caution">
    <text evidence="2">The sequence shown here is derived from an EMBL/GenBank/DDBJ whole genome shotgun (WGS) entry which is preliminary data.</text>
</comment>
<feature type="transmembrane region" description="Helical" evidence="1">
    <location>
        <begin position="27"/>
        <end position="47"/>
    </location>
</feature>
<dbReference type="Proteomes" id="UP001597380">
    <property type="component" value="Unassembled WGS sequence"/>
</dbReference>
<reference evidence="3" key="1">
    <citation type="journal article" date="2019" name="Int. J. Syst. Evol. Microbiol.">
        <title>The Global Catalogue of Microorganisms (GCM) 10K type strain sequencing project: providing services to taxonomists for standard genome sequencing and annotation.</title>
        <authorList>
            <consortium name="The Broad Institute Genomics Platform"/>
            <consortium name="The Broad Institute Genome Sequencing Center for Infectious Disease"/>
            <person name="Wu L."/>
            <person name="Ma J."/>
        </authorList>
    </citation>
    <scope>NUCLEOTIDE SEQUENCE [LARGE SCALE GENOMIC DNA]</scope>
    <source>
        <strain evidence="3">CGMCC 1.10992</strain>
    </source>
</reference>
<gene>
    <name evidence="2" type="ORF">ACFSJ3_04875</name>
</gene>
<accession>A0ABW4XID7</accession>
<keyword evidence="3" id="KW-1185">Reference proteome</keyword>
<protein>
    <submittedName>
        <fullName evidence="2">Uncharacterized protein</fullName>
    </submittedName>
</protein>
<keyword evidence="1" id="KW-0812">Transmembrane</keyword>
<keyword evidence="1" id="KW-1133">Transmembrane helix</keyword>
<evidence type="ECO:0000313" key="3">
    <source>
        <dbReference type="Proteomes" id="UP001597380"/>
    </source>
</evidence>
<proteinExistence type="predicted"/>
<feature type="transmembrane region" description="Helical" evidence="1">
    <location>
        <begin position="108"/>
        <end position="129"/>
    </location>
</feature>
<evidence type="ECO:0000256" key="1">
    <source>
        <dbReference type="SAM" id="Phobius"/>
    </source>
</evidence>
<dbReference type="RefSeq" id="WP_345338470.1">
    <property type="nucleotide sequence ID" value="NZ_BAABLI010000005.1"/>
</dbReference>
<name>A0ABW4XID7_9GAMM</name>
<dbReference type="EMBL" id="JBHUHT010000008">
    <property type="protein sequence ID" value="MFD2095310.1"/>
    <property type="molecule type" value="Genomic_DNA"/>
</dbReference>
<organism evidence="2 3">
    <name type="scientific">Corallincola platygyrae</name>
    <dbReference type="NCBI Taxonomy" id="1193278"/>
    <lineage>
        <taxon>Bacteria</taxon>
        <taxon>Pseudomonadati</taxon>
        <taxon>Pseudomonadota</taxon>
        <taxon>Gammaproteobacteria</taxon>
        <taxon>Alteromonadales</taxon>
        <taxon>Psychromonadaceae</taxon>
        <taxon>Corallincola</taxon>
    </lineage>
</organism>
<evidence type="ECO:0000313" key="2">
    <source>
        <dbReference type="EMBL" id="MFD2095310.1"/>
    </source>
</evidence>
<keyword evidence="1" id="KW-0472">Membrane</keyword>
<feature type="transmembrane region" description="Helical" evidence="1">
    <location>
        <begin position="154"/>
        <end position="182"/>
    </location>
</feature>
<sequence>MDPVLKKLQEKNEAHKKLVWKERKSELLAMPFAIIIFLIYFGTQYYLLGYKGEILGESWEAMAKQVWFLAMVFTTGLGSLFFSGSLAFVIGTSIAVKELGRRINFVKSGLVSTTLLSISLLFFMIGKWVHAKILLNSINISDFFKFGLEETPFIVIYIFLLINSAVAIIFFVLFAIIFTFPFKAKKLAQEAREQS</sequence>